<dbReference type="GO" id="GO:0016491">
    <property type="term" value="F:oxidoreductase activity"/>
    <property type="evidence" value="ECO:0007669"/>
    <property type="project" value="UniProtKB-KW"/>
</dbReference>
<dbReference type="Proteomes" id="UP000030703">
    <property type="component" value="Unassembled WGS sequence"/>
</dbReference>
<dbReference type="InterPro" id="IPR016166">
    <property type="entry name" value="FAD-bd_PCMH"/>
</dbReference>
<dbReference type="InterPro" id="IPR050416">
    <property type="entry name" value="FAD-linked_Oxidoreductase"/>
</dbReference>
<name>W9ZAP0_FUSOX</name>
<keyword evidence="3" id="KW-0274">FAD</keyword>
<evidence type="ECO:0000256" key="3">
    <source>
        <dbReference type="ARBA" id="ARBA00022827"/>
    </source>
</evidence>
<proteinExistence type="inferred from homology"/>
<dbReference type="InterPro" id="IPR036318">
    <property type="entry name" value="FAD-bd_PCMH-like_sf"/>
</dbReference>
<feature type="chain" id="PRO_5004933514" description="FAD-binding PCMH-type domain-containing protein" evidence="5">
    <location>
        <begin position="23"/>
        <end position="523"/>
    </location>
</feature>
<dbReference type="SUPFAM" id="SSF56176">
    <property type="entry name" value="FAD-binding/transporter-associated domain-like"/>
    <property type="match status" value="1"/>
</dbReference>
<evidence type="ECO:0000256" key="1">
    <source>
        <dbReference type="ARBA" id="ARBA00005466"/>
    </source>
</evidence>
<dbReference type="OrthoDB" id="2151789at2759"/>
<evidence type="ECO:0000256" key="4">
    <source>
        <dbReference type="ARBA" id="ARBA00023002"/>
    </source>
</evidence>
<dbReference type="EMBL" id="JH659389">
    <property type="protein sequence ID" value="EXK25657.1"/>
    <property type="molecule type" value="Genomic_DNA"/>
</dbReference>
<evidence type="ECO:0000313" key="7">
    <source>
        <dbReference type="EMBL" id="EXK25657.1"/>
    </source>
</evidence>
<dbReference type="VEuPathDB" id="FungiDB:FOMG_17694"/>
<feature type="signal peptide" evidence="5">
    <location>
        <begin position="1"/>
        <end position="22"/>
    </location>
</feature>
<reference evidence="7" key="1">
    <citation type="submission" date="2012-04" db="EMBL/GenBank/DDBJ databases">
        <title>The Genome Sequence of Fusarium oxysporum melonis.</title>
        <authorList>
            <consortium name="The Broad Institute Genome Sequencing Platform"/>
            <person name="Ma L.-J."/>
            <person name="Gale L.R."/>
            <person name="Schwartz D.C."/>
            <person name="Zhou S."/>
            <person name="Corby-Kistler H."/>
            <person name="Young S.K."/>
            <person name="Zeng Q."/>
            <person name="Gargeya S."/>
            <person name="Fitzgerald M."/>
            <person name="Haas B."/>
            <person name="Abouelleil A."/>
            <person name="Alvarado L."/>
            <person name="Arachchi H.M."/>
            <person name="Berlin A."/>
            <person name="Brown A."/>
            <person name="Chapman S.B."/>
            <person name="Chen Z."/>
            <person name="Dunbar C."/>
            <person name="Freedman E."/>
            <person name="Gearin G."/>
            <person name="Goldberg J."/>
            <person name="Griggs A."/>
            <person name="Gujja S."/>
            <person name="Heiman D."/>
            <person name="Howarth C."/>
            <person name="Larson L."/>
            <person name="Lui A."/>
            <person name="MacDonald P.J.P."/>
            <person name="Montmayeur A."/>
            <person name="Murphy C."/>
            <person name="Neiman D."/>
            <person name="Pearson M."/>
            <person name="Priest M."/>
            <person name="Roberts A."/>
            <person name="Saif S."/>
            <person name="Shea T."/>
            <person name="Shenoy N."/>
            <person name="Sisk P."/>
            <person name="Stolte C."/>
            <person name="Sykes S."/>
            <person name="Wortman J."/>
            <person name="Nusbaum C."/>
            <person name="Birren B."/>
        </authorList>
    </citation>
    <scope>NUCLEOTIDE SEQUENCE</scope>
    <source>
        <strain evidence="7">26406</strain>
    </source>
</reference>
<evidence type="ECO:0000256" key="5">
    <source>
        <dbReference type="SAM" id="SignalP"/>
    </source>
</evidence>
<dbReference type="PROSITE" id="PS51387">
    <property type="entry name" value="FAD_PCMH"/>
    <property type="match status" value="1"/>
</dbReference>
<dbReference type="InterPro" id="IPR006094">
    <property type="entry name" value="Oxid_FAD_bind_N"/>
</dbReference>
<dbReference type="PANTHER" id="PTHR42973">
    <property type="entry name" value="BINDING OXIDOREDUCTASE, PUTATIVE (AFU_ORTHOLOGUE AFUA_1G17690)-RELATED"/>
    <property type="match status" value="1"/>
</dbReference>
<gene>
    <name evidence="7" type="ORF">FOMG_17694</name>
</gene>
<sequence>MVAKHLVFVVATLGTTLTAVSQSNEVTTGFKGCDALLDSGLNDIVVFPGSSAYNTSMSTYYSSENRRVQPWCIVQPRSAQQVSTVVQALGNVSGAGHWGVAVRSGGHGYTGSNAIRYGVIIDLTFLNSTELVQASHDNEASHWNGTSVISTSIARIHPAAKWGNIISYLEQYNLSVTGGRSGDVGAAGLLLAGGISYHSQLWGMSCDNVINYEVVLANGSIIEANRHHNKDLFRALKGGGNNFGIVTRFDMRTFTLPPDGVYGGLMVPTWDSVDTVKHQFVDYVHSIGMGSHDHEFVVWRSNGTDHNMMVMTVSTDGNKASPNFLPFDNISTDYDFRALQPLSNLAASTSDTGGSYDMAFVLTLQATMDIMDKCEEVFLSLAKDVKQAQIPLSITAVFQPLPKHLASASSDGNVLGLKQNLPDSSIIFDIGGTLEDSAIEYEGVAYSKLAKAVEELRLFSAARERHSSYVYMNYANPEQDTIGSYGNDNVEFLKYVAAKYDAHGFFQYRVSGGAKLSRAGYHD</sequence>
<evidence type="ECO:0000259" key="6">
    <source>
        <dbReference type="PROSITE" id="PS51387"/>
    </source>
</evidence>
<reference evidence="7" key="2">
    <citation type="submission" date="2012-05" db="EMBL/GenBank/DDBJ databases">
        <title>Annotation of the Genome Sequence of Fusarium oxysporum f. sp. melonis 26406.</title>
        <authorList>
            <consortium name="The Broad Institute Genomics Platform"/>
            <person name="Ma L.-J."/>
            <person name="Corby-Kistler H."/>
            <person name="Broz K."/>
            <person name="Gale L.R."/>
            <person name="Jonkers W."/>
            <person name="O'Donnell K."/>
            <person name="Ploetz R."/>
            <person name="Steinberg C."/>
            <person name="Schwartz D.C."/>
            <person name="VanEtten H."/>
            <person name="Zhou S."/>
            <person name="Young S.K."/>
            <person name="Zeng Q."/>
            <person name="Gargeya S."/>
            <person name="Fitzgerald M."/>
            <person name="Abouelleil A."/>
            <person name="Alvarado L."/>
            <person name="Chapman S.B."/>
            <person name="Gainer-Dewar J."/>
            <person name="Goldberg J."/>
            <person name="Griggs A."/>
            <person name="Gujja S."/>
            <person name="Hansen M."/>
            <person name="Howarth C."/>
            <person name="Imamovic A."/>
            <person name="Ireland A."/>
            <person name="Larimer J."/>
            <person name="McCowan C."/>
            <person name="Murphy C."/>
            <person name="Pearson M."/>
            <person name="Poon T.W."/>
            <person name="Priest M."/>
            <person name="Roberts A."/>
            <person name="Saif S."/>
            <person name="Shea T."/>
            <person name="Sykes S."/>
            <person name="Wortman J."/>
            <person name="Nusbaum C."/>
            <person name="Birren B."/>
        </authorList>
    </citation>
    <scope>NUCLEOTIDE SEQUENCE</scope>
    <source>
        <strain evidence="7">26406</strain>
    </source>
</reference>
<dbReference type="AlphaFoldDB" id="W9ZAP0"/>
<dbReference type="Gene3D" id="3.30.465.10">
    <property type="match status" value="1"/>
</dbReference>
<dbReference type="HOGENOM" id="CLU_018354_1_2_1"/>
<dbReference type="InterPro" id="IPR016169">
    <property type="entry name" value="FAD-bd_PCMH_sub2"/>
</dbReference>
<accession>W9ZAP0</accession>
<keyword evidence="5" id="KW-0732">Signal</keyword>
<comment type="similarity">
    <text evidence="1">Belongs to the oxygen-dependent FAD-linked oxidoreductase family.</text>
</comment>
<dbReference type="Pfam" id="PF01565">
    <property type="entry name" value="FAD_binding_4"/>
    <property type="match status" value="1"/>
</dbReference>
<organism evidence="7">
    <name type="scientific">Fusarium oxysporum f. sp. melonis 26406</name>
    <dbReference type="NCBI Taxonomy" id="1089452"/>
    <lineage>
        <taxon>Eukaryota</taxon>
        <taxon>Fungi</taxon>
        <taxon>Dikarya</taxon>
        <taxon>Ascomycota</taxon>
        <taxon>Pezizomycotina</taxon>
        <taxon>Sordariomycetes</taxon>
        <taxon>Hypocreomycetidae</taxon>
        <taxon>Hypocreales</taxon>
        <taxon>Nectriaceae</taxon>
        <taxon>Fusarium</taxon>
        <taxon>Fusarium oxysporum species complex</taxon>
    </lineage>
</organism>
<keyword evidence="2" id="KW-0285">Flavoprotein</keyword>
<protein>
    <recommendedName>
        <fullName evidence="6">FAD-binding PCMH-type domain-containing protein</fullName>
    </recommendedName>
</protein>
<evidence type="ECO:0000256" key="2">
    <source>
        <dbReference type="ARBA" id="ARBA00022630"/>
    </source>
</evidence>
<feature type="domain" description="FAD-binding PCMH-type" evidence="6">
    <location>
        <begin position="66"/>
        <end position="256"/>
    </location>
</feature>
<dbReference type="GO" id="GO:0071949">
    <property type="term" value="F:FAD binding"/>
    <property type="evidence" value="ECO:0007669"/>
    <property type="project" value="InterPro"/>
</dbReference>
<keyword evidence="4" id="KW-0560">Oxidoreductase</keyword>
<dbReference type="PANTHER" id="PTHR42973:SF53">
    <property type="entry name" value="FAD-BINDING PCMH-TYPE DOMAIN-CONTAINING PROTEIN-RELATED"/>
    <property type="match status" value="1"/>
</dbReference>